<evidence type="ECO:0000256" key="3">
    <source>
        <dbReference type="ARBA" id="ARBA00023125"/>
    </source>
</evidence>
<dbReference type="Gene3D" id="3.40.190.290">
    <property type="match status" value="1"/>
</dbReference>
<name>A0A0R2K2J4_9LACO</name>
<dbReference type="PROSITE" id="PS50931">
    <property type="entry name" value="HTH_LYSR"/>
    <property type="match status" value="1"/>
</dbReference>
<evidence type="ECO:0000313" key="7">
    <source>
        <dbReference type="Proteomes" id="UP000051491"/>
    </source>
</evidence>
<organism evidence="6 7">
    <name type="scientific">Ligilactobacillus acidipiscis</name>
    <dbReference type="NCBI Taxonomy" id="89059"/>
    <lineage>
        <taxon>Bacteria</taxon>
        <taxon>Bacillati</taxon>
        <taxon>Bacillota</taxon>
        <taxon>Bacilli</taxon>
        <taxon>Lactobacillales</taxon>
        <taxon>Lactobacillaceae</taxon>
        <taxon>Ligilactobacillus</taxon>
    </lineage>
</organism>
<dbReference type="PANTHER" id="PTHR30126:SF40">
    <property type="entry name" value="HTH-TYPE TRANSCRIPTIONAL REGULATOR GLTR"/>
    <property type="match status" value="1"/>
</dbReference>
<dbReference type="InterPro" id="IPR005119">
    <property type="entry name" value="LysR_subst-bd"/>
</dbReference>
<dbReference type="InterPro" id="IPR000847">
    <property type="entry name" value="LysR_HTH_N"/>
</dbReference>
<dbReference type="Pfam" id="PF00126">
    <property type="entry name" value="HTH_1"/>
    <property type="match status" value="1"/>
</dbReference>
<dbReference type="STRING" id="89059.LAC1533_1246"/>
<dbReference type="CDD" id="cd05466">
    <property type="entry name" value="PBP2_LTTR_substrate"/>
    <property type="match status" value="1"/>
</dbReference>
<evidence type="ECO:0000256" key="2">
    <source>
        <dbReference type="ARBA" id="ARBA00023015"/>
    </source>
</evidence>
<keyword evidence="4" id="KW-0804">Transcription</keyword>
<dbReference type="InterPro" id="IPR036388">
    <property type="entry name" value="WH-like_DNA-bd_sf"/>
</dbReference>
<dbReference type="Proteomes" id="UP000051491">
    <property type="component" value="Unassembled WGS sequence"/>
</dbReference>
<dbReference type="EMBL" id="JQBK01000036">
    <property type="protein sequence ID" value="KRN83784.1"/>
    <property type="molecule type" value="Genomic_DNA"/>
</dbReference>
<dbReference type="SUPFAM" id="SSF53850">
    <property type="entry name" value="Periplasmic binding protein-like II"/>
    <property type="match status" value="1"/>
</dbReference>
<keyword evidence="3" id="KW-0238">DNA-binding</keyword>
<sequence length="344" mass="39758">MRAGVVYEKCFSYARENKKGVVFMKTQHESIFSSKTLTYFLQLAETMSYTQAAQILGITQPALTQQIKKLEKNVGAPLFYSVGKKLHLSDAGYTMLDATHQIYETLNKATDEIQQSTSPDIGEINIGILASIDTGVFFDFVSDFYQRHQNIKLTVYSLTRKEIWEGLENNQLDIAIMYLPDENIKNWKTYEAKKIFTESLVFVHQSEKLKKRRKIKLRDTLACPWVGYPTDFYVNTQLREAYRDDNLDSPEFAARFTQPNQLLKFSKKTGNYTALPASFITAHEKETGGLYTATFDPVISFEMSYVYRKGKSEIPRIANFFKEFEQYLVEKDYISRLTDSTLEQ</sequence>
<dbReference type="PATRIC" id="fig|89059.3.peg.1412"/>
<comment type="similarity">
    <text evidence="1">Belongs to the LysR transcriptional regulatory family.</text>
</comment>
<proteinExistence type="inferred from homology"/>
<accession>A0A0R2K2J4</accession>
<dbReference type="Gene3D" id="1.10.10.10">
    <property type="entry name" value="Winged helix-like DNA-binding domain superfamily/Winged helix DNA-binding domain"/>
    <property type="match status" value="1"/>
</dbReference>
<dbReference type="PRINTS" id="PR00039">
    <property type="entry name" value="HTHLYSR"/>
</dbReference>
<evidence type="ECO:0000256" key="1">
    <source>
        <dbReference type="ARBA" id="ARBA00009437"/>
    </source>
</evidence>
<keyword evidence="2" id="KW-0805">Transcription regulation</keyword>
<dbReference type="GO" id="GO:0000976">
    <property type="term" value="F:transcription cis-regulatory region binding"/>
    <property type="evidence" value="ECO:0007669"/>
    <property type="project" value="TreeGrafter"/>
</dbReference>
<dbReference type="GO" id="GO:0003700">
    <property type="term" value="F:DNA-binding transcription factor activity"/>
    <property type="evidence" value="ECO:0007669"/>
    <property type="project" value="InterPro"/>
</dbReference>
<protein>
    <submittedName>
        <fullName evidence="6">LysR family transcriptional regulator</fullName>
    </submittedName>
</protein>
<dbReference type="InterPro" id="IPR036390">
    <property type="entry name" value="WH_DNA-bd_sf"/>
</dbReference>
<dbReference type="AlphaFoldDB" id="A0A0R2K2J4"/>
<gene>
    <name evidence="6" type="ORF">IV43_GL001314</name>
</gene>
<dbReference type="SUPFAM" id="SSF46785">
    <property type="entry name" value="Winged helix' DNA-binding domain"/>
    <property type="match status" value="1"/>
</dbReference>
<evidence type="ECO:0000313" key="6">
    <source>
        <dbReference type="EMBL" id="KRN83784.1"/>
    </source>
</evidence>
<comment type="caution">
    <text evidence="6">The sequence shown here is derived from an EMBL/GenBank/DDBJ whole genome shotgun (WGS) entry which is preliminary data.</text>
</comment>
<evidence type="ECO:0000256" key="4">
    <source>
        <dbReference type="ARBA" id="ARBA00023163"/>
    </source>
</evidence>
<dbReference type="PANTHER" id="PTHR30126">
    <property type="entry name" value="HTH-TYPE TRANSCRIPTIONAL REGULATOR"/>
    <property type="match status" value="1"/>
</dbReference>
<evidence type="ECO:0000259" key="5">
    <source>
        <dbReference type="PROSITE" id="PS50931"/>
    </source>
</evidence>
<dbReference type="Pfam" id="PF03466">
    <property type="entry name" value="LysR_substrate"/>
    <property type="match status" value="1"/>
</dbReference>
<reference evidence="6 7" key="1">
    <citation type="journal article" date="2015" name="Genome Announc.">
        <title>Expanding the biotechnology potential of lactobacilli through comparative genomics of 213 strains and associated genera.</title>
        <authorList>
            <person name="Sun Z."/>
            <person name="Harris H.M."/>
            <person name="McCann A."/>
            <person name="Guo C."/>
            <person name="Argimon S."/>
            <person name="Zhang W."/>
            <person name="Yang X."/>
            <person name="Jeffery I.B."/>
            <person name="Cooney J.C."/>
            <person name="Kagawa T.F."/>
            <person name="Liu W."/>
            <person name="Song Y."/>
            <person name="Salvetti E."/>
            <person name="Wrobel A."/>
            <person name="Rasinkangas P."/>
            <person name="Parkhill J."/>
            <person name="Rea M.C."/>
            <person name="O'Sullivan O."/>
            <person name="Ritari J."/>
            <person name="Douillard F.P."/>
            <person name="Paul Ross R."/>
            <person name="Yang R."/>
            <person name="Briner A.E."/>
            <person name="Felis G.E."/>
            <person name="de Vos W.M."/>
            <person name="Barrangou R."/>
            <person name="Klaenhammer T.R."/>
            <person name="Caufield P.W."/>
            <person name="Cui Y."/>
            <person name="Zhang H."/>
            <person name="O'Toole P.W."/>
        </authorList>
    </citation>
    <scope>NUCLEOTIDE SEQUENCE [LARGE SCALE GENOMIC DNA]</scope>
    <source>
        <strain evidence="6 7">DSM 15353</strain>
    </source>
</reference>
<feature type="domain" description="HTH lysR-type" evidence="5">
    <location>
        <begin position="32"/>
        <end position="89"/>
    </location>
</feature>